<gene>
    <name evidence="1" type="ORF">ACFOW9_06105</name>
</gene>
<organism evidence="1 2">
    <name type="scientific">Arthrobacter cryoconiti</name>
    <dbReference type="NCBI Taxonomy" id="748907"/>
    <lineage>
        <taxon>Bacteria</taxon>
        <taxon>Bacillati</taxon>
        <taxon>Actinomycetota</taxon>
        <taxon>Actinomycetes</taxon>
        <taxon>Micrococcales</taxon>
        <taxon>Micrococcaceae</taxon>
        <taxon>Arthrobacter</taxon>
    </lineage>
</organism>
<comment type="caution">
    <text evidence="1">The sequence shown here is derived from an EMBL/GenBank/DDBJ whole genome shotgun (WGS) entry which is preliminary data.</text>
</comment>
<protein>
    <submittedName>
        <fullName evidence="1">Uncharacterized protein</fullName>
    </submittedName>
</protein>
<dbReference type="EMBL" id="JBHSCQ010000006">
    <property type="protein sequence ID" value="MFC4265168.1"/>
    <property type="molecule type" value="Genomic_DNA"/>
</dbReference>
<evidence type="ECO:0000313" key="2">
    <source>
        <dbReference type="Proteomes" id="UP001595773"/>
    </source>
</evidence>
<evidence type="ECO:0000313" key="1">
    <source>
        <dbReference type="EMBL" id="MFC4265168.1"/>
    </source>
</evidence>
<name>A0ABV8R186_9MICC</name>
<accession>A0ABV8R186</accession>
<dbReference type="RefSeq" id="WP_230067200.1">
    <property type="nucleotide sequence ID" value="NZ_BAABLL010000003.1"/>
</dbReference>
<proteinExistence type="predicted"/>
<sequence length="383" mass="42347">MNPGEDTSPELWSAIWELAEAWSQTPVVQQVAATLPRNRPLDERGDKAVGIPALLQHLEVHARMMMKPLMYGSRISALLEQPLIDGFGMPEVDRDMLDEWLQRAANLERAHQITLAWLRSSLAGYPLLRAPQLAPGTPLTTDEMTPRYIWFKGEFASGLHERSAPPSVPDLLGADATGASQLDQAARHMSQQLTKSQAWVDFDSALPTLDEDAKEALRAARRELKGRLSAEALDDHQPNLALPRAEFRSHTMNEVLDSLSGTARIYADAFGEVDRLLDLTMGDIFGELVLFGEPWPLPVFNVETPTPGEPIVGFETKPIGPFLATGQVVWITTEAVGDAVRIESHTMKMDQAEGIQDHFEARVLVNTREAWPAPTMNKYGSSS</sequence>
<dbReference type="Proteomes" id="UP001595773">
    <property type="component" value="Unassembled WGS sequence"/>
</dbReference>
<keyword evidence="2" id="KW-1185">Reference proteome</keyword>
<reference evidence="2" key="1">
    <citation type="journal article" date="2019" name="Int. J. Syst. Evol. Microbiol.">
        <title>The Global Catalogue of Microorganisms (GCM) 10K type strain sequencing project: providing services to taxonomists for standard genome sequencing and annotation.</title>
        <authorList>
            <consortium name="The Broad Institute Genomics Platform"/>
            <consortium name="The Broad Institute Genome Sequencing Center for Infectious Disease"/>
            <person name="Wu L."/>
            <person name="Ma J."/>
        </authorList>
    </citation>
    <scope>NUCLEOTIDE SEQUENCE [LARGE SCALE GENOMIC DNA]</scope>
    <source>
        <strain evidence="2">CGMCC 1.10698</strain>
    </source>
</reference>